<protein>
    <recommendedName>
        <fullName evidence="7">FAD-binding domain-containing protein</fullName>
    </recommendedName>
</protein>
<evidence type="ECO:0000256" key="2">
    <source>
        <dbReference type="ARBA" id="ARBA00022630"/>
    </source>
</evidence>
<proteinExistence type="inferred from homology"/>
<dbReference type="EMBL" id="JAQQPM010000002">
    <property type="protein sequence ID" value="KAK2068107.1"/>
    <property type="molecule type" value="Genomic_DNA"/>
</dbReference>
<comment type="similarity">
    <text evidence="1">Belongs to the paxM FAD-dependent monooxygenase family.</text>
</comment>
<keyword evidence="3" id="KW-0274">FAD</keyword>
<evidence type="ECO:0000259" key="7">
    <source>
        <dbReference type="Pfam" id="PF01494"/>
    </source>
</evidence>
<evidence type="ECO:0000256" key="3">
    <source>
        <dbReference type="ARBA" id="ARBA00022827"/>
    </source>
</evidence>
<keyword evidence="6" id="KW-0732">Signal</keyword>
<dbReference type="PRINTS" id="PR00420">
    <property type="entry name" value="RNGMNOXGNASE"/>
</dbReference>
<name>A0AAD9I0G5_9PEZI</name>
<evidence type="ECO:0000313" key="8">
    <source>
        <dbReference type="EMBL" id="KAK2068107.1"/>
    </source>
</evidence>
<evidence type="ECO:0000256" key="4">
    <source>
        <dbReference type="ARBA" id="ARBA00023002"/>
    </source>
</evidence>
<comment type="caution">
    <text evidence="8">The sequence shown here is derived from an EMBL/GenBank/DDBJ whole genome shotgun (WGS) entry which is preliminary data.</text>
</comment>
<dbReference type="InterPro" id="IPR036188">
    <property type="entry name" value="FAD/NAD-bd_sf"/>
</dbReference>
<accession>A0AAD9I0G5</accession>
<dbReference type="Proteomes" id="UP001217918">
    <property type="component" value="Unassembled WGS sequence"/>
</dbReference>
<dbReference type="GO" id="GO:0071949">
    <property type="term" value="F:FAD binding"/>
    <property type="evidence" value="ECO:0007669"/>
    <property type="project" value="InterPro"/>
</dbReference>
<feature type="chain" id="PRO_5042256083" description="FAD-binding domain-containing protein" evidence="6">
    <location>
        <begin position="24"/>
        <end position="442"/>
    </location>
</feature>
<organism evidence="8 9">
    <name type="scientific">Phyllachora maydis</name>
    <dbReference type="NCBI Taxonomy" id="1825666"/>
    <lineage>
        <taxon>Eukaryota</taxon>
        <taxon>Fungi</taxon>
        <taxon>Dikarya</taxon>
        <taxon>Ascomycota</taxon>
        <taxon>Pezizomycotina</taxon>
        <taxon>Sordariomycetes</taxon>
        <taxon>Sordariomycetidae</taxon>
        <taxon>Phyllachorales</taxon>
        <taxon>Phyllachoraceae</taxon>
        <taxon>Phyllachora</taxon>
    </lineage>
</organism>
<evidence type="ECO:0000256" key="6">
    <source>
        <dbReference type="SAM" id="SignalP"/>
    </source>
</evidence>
<dbReference type="PANTHER" id="PTHR13789:SF215">
    <property type="entry name" value="FAD-BINDING DOMAIN-CONTAINING PROTEIN-RELATED"/>
    <property type="match status" value="1"/>
</dbReference>
<keyword evidence="2" id="KW-0285">Flavoprotein</keyword>
<dbReference type="Gene3D" id="3.50.50.60">
    <property type="entry name" value="FAD/NAD(P)-binding domain"/>
    <property type="match status" value="1"/>
</dbReference>
<sequence>MSPPSCSLHILITGAGIAGLTAAAALRRAGHSVHVYERSTLAHEVGAAIMVPPNAGRPLLAWGLDARRARLVCARNVVRARGDSLALLHEESLEGYEEKYGAPWLLSHRVDLHAELWDLAVAPSGGEVGHVQMHLGKEVVAYDAEAPSLTLADGEVVHGDMIVIADGVHSLGVETVLGKANPAQPQDLYNFCYRFLIPTEDIEADAETKYWTEDDDGRIKFYLGDKKRIASYPCRDGQVHNFVAIFHNEHQSSMKAEDWQAPVEKAKLLNKFSDFHPRLLAVLNKATDIKQWPLLYRAPIPTWTKGKVVLAGDAAHPMLPHQGQGGAQAIEDGVALGIALCGVTDGAQIPGRIAAWETIRRVRGSVVQVFSNAGQDEAELVQREAAKFISLAQVPRNPAEFHTYNLGYDIVGHAVRVLRETQPEFSLPKNFFLFPDRGGEAA</sequence>
<dbReference type="SUPFAM" id="SSF51905">
    <property type="entry name" value="FAD/NAD(P)-binding domain"/>
    <property type="match status" value="1"/>
</dbReference>
<keyword evidence="9" id="KW-1185">Reference proteome</keyword>
<reference evidence="8" key="1">
    <citation type="journal article" date="2023" name="Mol. Plant Microbe Interact.">
        <title>Elucidating the Obligate Nature and Biological Capacity of an Invasive Fungal Corn Pathogen.</title>
        <authorList>
            <person name="MacCready J.S."/>
            <person name="Roggenkamp E.M."/>
            <person name="Gdanetz K."/>
            <person name="Chilvers M.I."/>
        </authorList>
    </citation>
    <scope>NUCLEOTIDE SEQUENCE</scope>
    <source>
        <strain evidence="8">PM02</strain>
    </source>
</reference>
<dbReference type="InterPro" id="IPR050493">
    <property type="entry name" value="FAD-dep_Monooxygenase_BioMet"/>
</dbReference>
<feature type="domain" description="FAD-binding" evidence="7">
    <location>
        <begin position="9"/>
        <end position="364"/>
    </location>
</feature>
<dbReference type="Pfam" id="PF01494">
    <property type="entry name" value="FAD_binding_3"/>
    <property type="match status" value="1"/>
</dbReference>
<dbReference type="AlphaFoldDB" id="A0AAD9I0G5"/>
<evidence type="ECO:0000256" key="5">
    <source>
        <dbReference type="ARBA" id="ARBA00023033"/>
    </source>
</evidence>
<evidence type="ECO:0000256" key="1">
    <source>
        <dbReference type="ARBA" id="ARBA00007992"/>
    </source>
</evidence>
<dbReference type="PANTHER" id="PTHR13789">
    <property type="entry name" value="MONOOXYGENASE"/>
    <property type="match status" value="1"/>
</dbReference>
<keyword evidence="5" id="KW-0503">Monooxygenase</keyword>
<dbReference type="InterPro" id="IPR002938">
    <property type="entry name" value="FAD-bd"/>
</dbReference>
<gene>
    <name evidence="8" type="ORF">P8C59_002771</name>
</gene>
<dbReference type="SUPFAM" id="SSF54373">
    <property type="entry name" value="FAD-linked reductases, C-terminal domain"/>
    <property type="match status" value="1"/>
</dbReference>
<feature type="signal peptide" evidence="6">
    <location>
        <begin position="1"/>
        <end position="23"/>
    </location>
</feature>
<keyword evidence="4" id="KW-0560">Oxidoreductase</keyword>
<dbReference type="GO" id="GO:0004497">
    <property type="term" value="F:monooxygenase activity"/>
    <property type="evidence" value="ECO:0007669"/>
    <property type="project" value="UniProtKB-KW"/>
</dbReference>
<evidence type="ECO:0000313" key="9">
    <source>
        <dbReference type="Proteomes" id="UP001217918"/>
    </source>
</evidence>